<evidence type="ECO:0000313" key="3">
    <source>
        <dbReference type="Proteomes" id="UP000010474"/>
    </source>
</evidence>
<dbReference type="AlphaFoldDB" id="K9ZQ48"/>
<sequence>MTIKNLGKLSQQELDLTKAWLKRIDPLMQISPSTYAKGRREISLRNTVELVSAKSGKPSKIEPISPQRQLILKSEQVELIGERLLPKFDQALILHYPPGTEIKKHADSPAYAKGAASINVIGEATFSLYSWGDEKFLESINLTEGDCISFDNKQPHSVSPVKSDRWCICFFYLKELQAPAQLSLF</sequence>
<dbReference type="KEGG" id="acy:Anacy_6013"/>
<dbReference type="InterPro" id="IPR037151">
    <property type="entry name" value="AlkB-like_sf"/>
</dbReference>
<dbReference type="EMBL" id="CP003662">
    <property type="protein sequence ID" value="AFZ61291.1"/>
    <property type="molecule type" value="Genomic_DNA"/>
</dbReference>
<dbReference type="Gene3D" id="2.60.120.590">
    <property type="entry name" value="Alpha-ketoglutarate-dependent dioxygenase AlkB-like"/>
    <property type="match status" value="1"/>
</dbReference>
<keyword evidence="3" id="KW-1185">Reference proteome</keyword>
<evidence type="ECO:0000259" key="1">
    <source>
        <dbReference type="PROSITE" id="PS51471"/>
    </source>
</evidence>
<protein>
    <recommendedName>
        <fullName evidence="1">Fe2OG dioxygenase domain-containing protein</fullName>
    </recommendedName>
</protein>
<reference evidence="3" key="1">
    <citation type="journal article" date="2013" name="Proc. Natl. Acad. Sci. U.S.A.">
        <title>Improving the coverage of the cyanobacterial phylum using diversity-driven genome sequencing.</title>
        <authorList>
            <person name="Shih P.M."/>
            <person name="Wu D."/>
            <person name="Latifi A."/>
            <person name="Axen S.D."/>
            <person name="Fewer D.P."/>
            <person name="Talla E."/>
            <person name="Calteau A."/>
            <person name="Cai F."/>
            <person name="Tandeau de Marsac N."/>
            <person name="Rippka R."/>
            <person name="Herdman M."/>
            <person name="Sivonen K."/>
            <person name="Coursin T."/>
            <person name="Laurent T."/>
            <person name="Goodwin L."/>
            <person name="Nolan M."/>
            <person name="Davenport K.W."/>
            <person name="Han C.S."/>
            <person name="Rubin E.M."/>
            <person name="Eisen J.A."/>
            <person name="Woyke T."/>
            <person name="Gugger M."/>
            <person name="Kerfeld C.A."/>
        </authorList>
    </citation>
    <scope>NUCLEOTIDE SEQUENCE [LARGE SCALE GENOMIC DNA]</scope>
    <source>
        <strain evidence="3">ATCC 27899 / PCC 7122</strain>
    </source>
</reference>
<dbReference type="PATRIC" id="fig|272123.3.peg.6529"/>
<name>K9ZQ48_ANACC</name>
<dbReference type="RefSeq" id="WP_015217760.1">
    <property type="nucleotide sequence ID" value="NC_019773.1"/>
</dbReference>
<keyword evidence="2" id="KW-0614">Plasmid</keyword>
<feature type="domain" description="Fe2OG dioxygenase" evidence="1">
    <location>
        <begin position="87"/>
        <end position="174"/>
    </location>
</feature>
<accession>K9ZQ48</accession>
<dbReference type="SUPFAM" id="SSF51197">
    <property type="entry name" value="Clavaminate synthase-like"/>
    <property type="match status" value="1"/>
</dbReference>
<geneLocation type="plasmid" evidence="2 3">
    <name>pANACY.03</name>
</geneLocation>
<gene>
    <name evidence="2" type="ordered locus">Anacy_6013</name>
</gene>
<organism evidence="2 3">
    <name type="scientific">Anabaena cylindrica (strain ATCC 27899 / PCC 7122)</name>
    <dbReference type="NCBI Taxonomy" id="272123"/>
    <lineage>
        <taxon>Bacteria</taxon>
        <taxon>Bacillati</taxon>
        <taxon>Cyanobacteriota</taxon>
        <taxon>Cyanophyceae</taxon>
        <taxon>Nostocales</taxon>
        <taxon>Nostocaceae</taxon>
        <taxon>Anabaena</taxon>
    </lineage>
</organism>
<dbReference type="InterPro" id="IPR005123">
    <property type="entry name" value="Oxoglu/Fe-dep_dioxygenase_dom"/>
</dbReference>
<dbReference type="HOGENOM" id="CLU_1458428_0_0_3"/>
<dbReference type="OrthoDB" id="490613at2"/>
<dbReference type="PROSITE" id="PS51471">
    <property type="entry name" value="FE2OG_OXY"/>
    <property type="match status" value="1"/>
</dbReference>
<dbReference type="Proteomes" id="UP000010474">
    <property type="component" value="Plasmid pANACY.03"/>
</dbReference>
<evidence type="ECO:0000313" key="2">
    <source>
        <dbReference type="EMBL" id="AFZ61291.1"/>
    </source>
</evidence>
<proteinExistence type="predicted"/>